<keyword evidence="4 6" id="KW-0472">Membrane</keyword>
<feature type="transmembrane region" description="Helical" evidence="6">
    <location>
        <begin position="424"/>
        <end position="442"/>
    </location>
</feature>
<feature type="transmembrane region" description="Helical" evidence="6">
    <location>
        <begin position="127"/>
        <end position="145"/>
    </location>
</feature>
<evidence type="ECO:0000256" key="2">
    <source>
        <dbReference type="ARBA" id="ARBA00022692"/>
    </source>
</evidence>
<feature type="transmembrane region" description="Helical" evidence="6">
    <location>
        <begin position="173"/>
        <end position="191"/>
    </location>
</feature>
<name>A0A346XW39_9ACTN</name>
<feature type="transmembrane region" description="Helical" evidence="6">
    <location>
        <begin position="102"/>
        <end position="120"/>
    </location>
</feature>
<evidence type="ECO:0000313" key="9">
    <source>
        <dbReference type="Proteomes" id="UP000264006"/>
    </source>
</evidence>
<feature type="transmembrane region" description="Helical" evidence="6">
    <location>
        <begin position="12"/>
        <end position="30"/>
    </location>
</feature>
<feature type="transmembrane region" description="Helical" evidence="6">
    <location>
        <begin position="329"/>
        <end position="351"/>
    </location>
</feature>
<dbReference type="InterPro" id="IPR011990">
    <property type="entry name" value="TPR-like_helical_dom_sf"/>
</dbReference>
<keyword evidence="2 6" id="KW-0812">Transmembrane</keyword>
<proteinExistence type="predicted"/>
<dbReference type="InterPro" id="IPR007016">
    <property type="entry name" value="O-antigen_ligase-rel_domated"/>
</dbReference>
<feature type="transmembrane region" description="Helical" evidence="6">
    <location>
        <begin position="393"/>
        <end position="412"/>
    </location>
</feature>
<evidence type="ECO:0000256" key="3">
    <source>
        <dbReference type="ARBA" id="ARBA00022989"/>
    </source>
</evidence>
<keyword evidence="3 6" id="KW-1133">Transmembrane helix</keyword>
<feature type="domain" description="O-antigen ligase-related" evidence="7">
    <location>
        <begin position="204"/>
        <end position="346"/>
    </location>
</feature>
<dbReference type="EMBL" id="CP031165">
    <property type="protein sequence ID" value="AXV06436.1"/>
    <property type="molecule type" value="Genomic_DNA"/>
</dbReference>
<reference evidence="8 9" key="1">
    <citation type="submission" date="2018-09" db="EMBL/GenBank/DDBJ databases">
        <title>Complete genome sequence of Euzebya sp. DY32-46 isolated from seawater of Pacific Ocean.</title>
        <authorList>
            <person name="Xu L."/>
            <person name="Wu Y.-H."/>
            <person name="Xu X.-W."/>
        </authorList>
    </citation>
    <scope>NUCLEOTIDE SEQUENCE [LARGE SCALE GENOMIC DNA]</scope>
    <source>
        <strain evidence="8 9">DY32-46</strain>
    </source>
</reference>
<feature type="transmembrane region" description="Helical" evidence="6">
    <location>
        <begin position="69"/>
        <end position="90"/>
    </location>
</feature>
<evidence type="ECO:0000256" key="4">
    <source>
        <dbReference type="ARBA" id="ARBA00023136"/>
    </source>
</evidence>
<sequence length="597" mass="61040">MGGQWSTQLRRAAPALPVAVAVLVFWRASIDVFNTTKATAVVVGVLLLLIGGCLGAVATGRTTMPTGRWVAAGAGFVAALSLAVVTGADVTRQLVGAPGRHGGWVLYVACVILAVIAGRPDRDTRRGIVLVLVATAVPVATYALLQSVDADPLPWTTVEGGAPVFSTFGNVDFASAWLGIVGVLAAGMALSSSRSAGLRRLGAAAVVLCVVGAFATGSLQGPVVLLLGASVLGLRTWHPDRRTGILAIGLATVVGVGLLAGPASAVLDGAMRSVETRVPKWQAALDIAADAPITGRGLDTYGDWFFAARAPEVAEEEGLRRSVDNAHNLPLHLLTGGGVVLVVAWLAFVVVLPATGVARRRTDVWADPEDLAVVLAWGGYLVQAMVSIDVPPLAATGFLLTGLVAGIGGLVGEREVTVAGPRPVGAVGVAAVLLVVAVVPALRPWRADLVGWDAAVARAAVEIPLAEAAVARASTIAPWDDRPHAAQGGWLTGLGLLEEALDHQQEALARAPRDLGHALNVARLLEALDRRDEAAEAYALVLEIDPHTPAVRDEVADFRAERPSSGGASAPGVSAPSRPEGAGATTGGTSIGPPPDR</sequence>
<dbReference type="RefSeq" id="WP_114591088.1">
    <property type="nucleotide sequence ID" value="NZ_CAXIBR010000012.1"/>
</dbReference>
<feature type="transmembrane region" description="Helical" evidence="6">
    <location>
        <begin position="203"/>
        <end position="232"/>
    </location>
</feature>
<dbReference type="PANTHER" id="PTHR37422">
    <property type="entry name" value="TEICHURONIC ACID BIOSYNTHESIS PROTEIN TUAE"/>
    <property type="match status" value="1"/>
</dbReference>
<evidence type="ECO:0000259" key="7">
    <source>
        <dbReference type="Pfam" id="PF04932"/>
    </source>
</evidence>
<feature type="compositionally biased region" description="Basic and acidic residues" evidence="5">
    <location>
        <begin position="553"/>
        <end position="562"/>
    </location>
</feature>
<dbReference type="Pfam" id="PF04932">
    <property type="entry name" value="Wzy_C"/>
    <property type="match status" value="1"/>
</dbReference>
<dbReference type="Gene3D" id="1.25.40.10">
    <property type="entry name" value="Tetratricopeptide repeat domain"/>
    <property type="match status" value="1"/>
</dbReference>
<evidence type="ECO:0000256" key="1">
    <source>
        <dbReference type="ARBA" id="ARBA00004141"/>
    </source>
</evidence>
<gene>
    <name evidence="8" type="ORF">DVS28_a1745</name>
</gene>
<feature type="region of interest" description="Disordered" evidence="5">
    <location>
        <begin position="553"/>
        <end position="597"/>
    </location>
</feature>
<dbReference type="KEGG" id="euz:DVS28_a1745"/>
<feature type="compositionally biased region" description="Low complexity" evidence="5">
    <location>
        <begin position="563"/>
        <end position="583"/>
    </location>
</feature>
<dbReference type="Proteomes" id="UP000264006">
    <property type="component" value="Chromosome"/>
</dbReference>
<organism evidence="8 9">
    <name type="scientific">Euzebya pacifica</name>
    <dbReference type="NCBI Taxonomy" id="1608957"/>
    <lineage>
        <taxon>Bacteria</taxon>
        <taxon>Bacillati</taxon>
        <taxon>Actinomycetota</taxon>
        <taxon>Nitriliruptoria</taxon>
        <taxon>Euzebyales</taxon>
    </lineage>
</organism>
<dbReference type="SUPFAM" id="SSF48452">
    <property type="entry name" value="TPR-like"/>
    <property type="match status" value="1"/>
</dbReference>
<feature type="transmembrane region" description="Helical" evidence="6">
    <location>
        <begin position="244"/>
        <end position="267"/>
    </location>
</feature>
<evidence type="ECO:0000256" key="6">
    <source>
        <dbReference type="SAM" id="Phobius"/>
    </source>
</evidence>
<comment type="subcellular location">
    <subcellularLocation>
        <location evidence="1">Membrane</location>
        <topology evidence="1">Multi-pass membrane protein</topology>
    </subcellularLocation>
</comment>
<dbReference type="GO" id="GO:0016020">
    <property type="term" value="C:membrane"/>
    <property type="evidence" value="ECO:0007669"/>
    <property type="project" value="UniProtKB-SubCell"/>
</dbReference>
<dbReference type="OrthoDB" id="5190301at2"/>
<keyword evidence="9" id="KW-1185">Reference proteome</keyword>
<evidence type="ECO:0000313" key="8">
    <source>
        <dbReference type="EMBL" id="AXV06436.1"/>
    </source>
</evidence>
<dbReference type="InterPro" id="IPR051533">
    <property type="entry name" value="WaaL-like"/>
</dbReference>
<feature type="transmembrane region" description="Helical" evidence="6">
    <location>
        <begin position="36"/>
        <end position="57"/>
    </location>
</feature>
<dbReference type="PANTHER" id="PTHR37422:SF13">
    <property type="entry name" value="LIPOPOLYSACCHARIDE BIOSYNTHESIS PROTEIN PA4999-RELATED"/>
    <property type="match status" value="1"/>
</dbReference>
<accession>A0A346XW39</accession>
<evidence type="ECO:0000256" key="5">
    <source>
        <dbReference type="SAM" id="MobiDB-lite"/>
    </source>
</evidence>
<dbReference type="AlphaFoldDB" id="A0A346XW39"/>
<protein>
    <recommendedName>
        <fullName evidence="7">O-antigen ligase-related domain-containing protein</fullName>
    </recommendedName>
</protein>